<dbReference type="EC" id="3.6.1.-" evidence="12"/>
<dbReference type="EMBL" id="CP041253">
    <property type="protein sequence ID" value="QDH77534.1"/>
    <property type="molecule type" value="Genomic_DNA"/>
</dbReference>
<dbReference type="NCBIfam" id="NF008775">
    <property type="entry name" value="PRK11819.1"/>
    <property type="match status" value="1"/>
</dbReference>
<dbReference type="FunFam" id="3.40.50.300:FF:000183">
    <property type="entry name" value="ABC transporter ATP-binding protein yjjK"/>
    <property type="match status" value="1"/>
</dbReference>
<dbReference type="Pfam" id="PF12848">
    <property type="entry name" value="ABC_tran_Xtn"/>
    <property type="match status" value="1"/>
</dbReference>
<feature type="domain" description="ABC transporter" evidence="13">
    <location>
        <begin position="331"/>
        <end position="548"/>
    </location>
</feature>
<dbReference type="KEGG" id="echi:FKX85_00145"/>
<evidence type="ECO:0000256" key="9">
    <source>
        <dbReference type="ARBA" id="ARBA00022845"/>
    </source>
</evidence>
<keyword evidence="8 12" id="KW-0067">ATP-binding</keyword>
<keyword evidence="10 12" id="KW-0694">RNA-binding</keyword>
<reference evidence="14 15" key="1">
    <citation type="submission" date="2019-06" db="EMBL/GenBank/DDBJ databases">
        <title>Echinicola alkalisoli sp. nov. isolated from saline soil.</title>
        <authorList>
            <person name="Sun J.-Q."/>
            <person name="Xu L."/>
        </authorList>
    </citation>
    <scope>NUCLEOTIDE SEQUENCE [LARGE SCALE GENOMIC DNA]</scope>
    <source>
        <strain evidence="14 15">LN3S3</strain>
    </source>
</reference>
<dbReference type="AlphaFoldDB" id="A0A514CD08"/>
<evidence type="ECO:0000256" key="2">
    <source>
        <dbReference type="ARBA" id="ARBA00022490"/>
    </source>
</evidence>
<sequence length="559" mass="62646">MSDEKIIFSMAGVSKIYPPQKKVLKDIYLSFFYGAKIGVLGLNGSGKSSLLKIIAGLDTEYQGEVAWSSGYSVGMLEQEPQLDPEKTVKEVVEEAVADTVALLKEFEEINEKFMDPAVMEDPDAMNKLIEKQGEVQEKLDAANAWELDVVLDKAMDALRLPPSDAVVSNLSGGEKRRVALCRLLLQEPDVLLLDEPTNHLDAESVHWLEQHLKQYKGTVIAVTHDRYFLDNVAGWILELDRGEGIPWKGNYSSWLDQKQKRLAQEEKSESKRQKTLERELEWIKMTPKAKQAKGKARLSAYEKLVGEDAKERESKLELYIPPGPRLGSKVIEVNGVSKSYGDKLLFEDLTFALPQGGIVGIIGPNGAGKSTLFKLITGNEQPDAGSFEVGETVQLAYVDQEHDLLDANKSVYQTISEGNENIKLGNKEMNARAYVSKFNFSGSDQEKKVGVLSGGERNRVHLALTLKENGNLLLLDEPTNDLDVNTLRSLEEALENFGGCAVVISHDRWFLDRICTHILAFEGDSQVYWFEGNFTDYEENKRKRLGDVDPKRIKYKKLK</sequence>
<comment type="domain">
    <text evidence="12">The P-site tRNA interaction motif (PtIM domain) probably interacts with the P-site tRNA(fMet) as well as the 23S rRNA.</text>
</comment>
<dbReference type="FunFam" id="3.40.50.300:FF:000011">
    <property type="entry name" value="Putative ABC transporter ATP-binding component"/>
    <property type="match status" value="1"/>
</dbReference>
<evidence type="ECO:0000256" key="3">
    <source>
        <dbReference type="ARBA" id="ARBA00022555"/>
    </source>
</evidence>
<comment type="subunit">
    <text evidence="12">Monomer. Probably contacts ribosomal proteins L1, L5, L33 and S7, the 16S and 23S rRNA and the P-site containing tRNA(fMet).</text>
</comment>
<evidence type="ECO:0000256" key="12">
    <source>
        <dbReference type="HAMAP-Rule" id="MF_00847"/>
    </source>
</evidence>
<comment type="catalytic activity">
    <reaction evidence="12">
        <text>ATP + H2O = ADP + phosphate + H(+)</text>
        <dbReference type="Rhea" id="RHEA:13065"/>
        <dbReference type="ChEBI" id="CHEBI:15377"/>
        <dbReference type="ChEBI" id="CHEBI:15378"/>
        <dbReference type="ChEBI" id="CHEBI:30616"/>
        <dbReference type="ChEBI" id="CHEBI:43474"/>
        <dbReference type="ChEBI" id="CHEBI:456216"/>
    </reaction>
</comment>
<keyword evidence="7 12" id="KW-0378">Hydrolase</keyword>
<evidence type="ECO:0000256" key="7">
    <source>
        <dbReference type="ARBA" id="ARBA00022801"/>
    </source>
</evidence>
<dbReference type="InterPro" id="IPR017871">
    <property type="entry name" value="ABC_transporter-like_CS"/>
</dbReference>
<keyword evidence="6 12" id="KW-0547">Nucleotide-binding</keyword>
<dbReference type="InterPro" id="IPR022374">
    <property type="entry name" value="EttA"/>
</dbReference>
<evidence type="ECO:0000256" key="8">
    <source>
        <dbReference type="ARBA" id="ARBA00022840"/>
    </source>
</evidence>
<dbReference type="InterPro" id="IPR032781">
    <property type="entry name" value="ABC_tran_Xtn"/>
</dbReference>
<dbReference type="GO" id="GO:0043022">
    <property type="term" value="F:ribosome binding"/>
    <property type="evidence" value="ECO:0007669"/>
    <property type="project" value="UniProtKB-UniRule"/>
</dbReference>
<keyword evidence="3 12" id="KW-0820">tRNA-binding</keyword>
<dbReference type="InterPro" id="IPR003439">
    <property type="entry name" value="ABC_transporter-like_ATP-bd"/>
</dbReference>
<evidence type="ECO:0000256" key="1">
    <source>
        <dbReference type="ARBA" id="ARBA00005868"/>
    </source>
</evidence>
<proteinExistence type="inferred from homology"/>
<dbReference type="PROSITE" id="PS00211">
    <property type="entry name" value="ABC_TRANSPORTER_1"/>
    <property type="match status" value="1"/>
</dbReference>
<evidence type="ECO:0000259" key="13">
    <source>
        <dbReference type="PROSITE" id="PS50893"/>
    </source>
</evidence>
<feature type="binding site" evidence="12">
    <location>
        <begin position="363"/>
        <end position="370"/>
    </location>
    <ligand>
        <name>ATP</name>
        <dbReference type="ChEBI" id="CHEBI:30616"/>
        <label>2</label>
    </ligand>
</feature>
<keyword evidence="2 12" id="KW-0963">Cytoplasm</keyword>
<keyword evidence="15" id="KW-1185">Reference proteome</keyword>
<dbReference type="SMART" id="SM00382">
    <property type="entry name" value="AAA"/>
    <property type="match status" value="2"/>
</dbReference>
<evidence type="ECO:0000256" key="11">
    <source>
        <dbReference type="ARBA" id="ARBA00022917"/>
    </source>
</evidence>
<dbReference type="Pfam" id="PF00005">
    <property type="entry name" value="ABC_tran"/>
    <property type="match status" value="2"/>
</dbReference>
<keyword evidence="5 12" id="KW-0677">Repeat</keyword>
<evidence type="ECO:0000256" key="6">
    <source>
        <dbReference type="ARBA" id="ARBA00022741"/>
    </source>
</evidence>
<keyword evidence="4 12" id="KW-0699">rRNA-binding</keyword>
<dbReference type="Proteomes" id="UP000316614">
    <property type="component" value="Chromosome"/>
</dbReference>
<feature type="region of interest" description="PtIM" evidence="12">
    <location>
        <begin position="249"/>
        <end position="329"/>
    </location>
</feature>
<evidence type="ECO:0000256" key="10">
    <source>
        <dbReference type="ARBA" id="ARBA00022884"/>
    </source>
</evidence>
<dbReference type="InterPro" id="IPR027417">
    <property type="entry name" value="P-loop_NTPase"/>
</dbReference>
<dbReference type="Gene3D" id="3.40.50.300">
    <property type="entry name" value="P-loop containing nucleotide triphosphate hydrolases"/>
    <property type="match status" value="2"/>
</dbReference>
<dbReference type="GO" id="GO:0016887">
    <property type="term" value="F:ATP hydrolysis activity"/>
    <property type="evidence" value="ECO:0007669"/>
    <property type="project" value="UniProtKB-UniRule"/>
</dbReference>
<dbReference type="PANTHER" id="PTHR43858:SF1">
    <property type="entry name" value="ABC TRANSPORTER-RELATED PROTEIN"/>
    <property type="match status" value="1"/>
</dbReference>
<dbReference type="GO" id="GO:0005524">
    <property type="term" value="F:ATP binding"/>
    <property type="evidence" value="ECO:0007669"/>
    <property type="project" value="UniProtKB-UniRule"/>
</dbReference>
<gene>
    <name evidence="12 14" type="primary">ettA</name>
    <name evidence="14" type="ORF">FKX85_00145</name>
</gene>
<evidence type="ECO:0000313" key="15">
    <source>
        <dbReference type="Proteomes" id="UP000316614"/>
    </source>
</evidence>
<comment type="domain">
    <text evidence="12">The arm domain is inserted in the first ABC transporter domain. Probably contacts ribosomal protein L1.</text>
</comment>
<evidence type="ECO:0000256" key="5">
    <source>
        <dbReference type="ARBA" id="ARBA00022737"/>
    </source>
</evidence>
<dbReference type="GO" id="GO:0000049">
    <property type="term" value="F:tRNA binding"/>
    <property type="evidence" value="ECO:0007669"/>
    <property type="project" value="UniProtKB-UniRule"/>
</dbReference>
<comment type="caution">
    <text evidence="12">Lacks conserved residue(s) required for the propagation of feature annotation.</text>
</comment>
<keyword evidence="9 12" id="KW-0810">Translation regulation</keyword>
<dbReference type="PANTHER" id="PTHR43858">
    <property type="entry name" value="ENERGY-DEPENDENT TRANSLATIONAL THROTTLE PROTEIN ETTA"/>
    <property type="match status" value="1"/>
</dbReference>
<dbReference type="HAMAP" id="MF_00847">
    <property type="entry name" value="EttA"/>
    <property type="match status" value="1"/>
</dbReference>
<accession>A0A514CD08</accession>
<dbReference type="PROSITE" id="PS50893">
    <property type="entry name" value="ABC_TRANSPORTER_2"/>
    <property type="match status" value="2"/>
</dbReference>
<protein>
    <recommendedName>
        <fullName evidence="12">Energy-dependent translational throttle protein EttA</fullName>
        <ecNumber evidence="12">3.6.1.-</ecNumber>
    </recommendedName>
    <alternativeName>
        <fullName evidence="12">Translational regulatory factor EttA</fullName>
    </alternativeName>
</protein>
<comment type="subcellular location">
    <subcellularLocation>
        <location evidence="12">Cytoplasm</location>
    </subcellularLocation>
    <text evidence="12">Associates with ribosomes and polysomes.</text>
</comment>
<dbReference type="SUPFAM" id="SSF52540">
    <property type="entry name" value="P-loop containing nucleoside triphosphate hydrolases"/>
    <property type="match status" value="2"/>
</dbReference>
<dbReference type="GO" id="GO:0019843">
    <property type="term" value="F:rRNA binding"/>
    <property type="evidence" value="ECO:0007669"/>
    <property type="project" value="UniProtKB-UniRule"/>
</dbReference>
<keyword evidence="11 12" id="KW-0648">Protein biosynthesis</keyword>
<dbReference type="RefSeq" id="WP_141612818.1">
    <property type="nucleotide sequence ID" value="NZ_CP041253.1"/>
</dbReference>
<organism evidence="14 15">
    <name type="scientific">Echinicola soli</name>
    <dbReference type="NCBI Taxonomy" id="2591634"/>
    <lineage>
        <taxon>Bacteria</taxon>
        <taxon>Pseudomonadati</taxon>
        <taxon>Bacteroidota</taxon>
        <taxon>Cytophagia</taxon>
        <taxon>Cytophagales</taxon>
        <taxon>Cyclobacteriaceae</taxon>
        <taxon>Echinicola</taxon>
    </lineage>
</organism>
<dbReference type="InterPro" id="IPR003593">
    <property type="entry name" value="AAA+_ATPase"/>
</dbReference>
<dbReference type="CDD" id="cd03221">
    <property type="entry name" value="ABCF_EF-3"/>
    <property type="match status" value="2"/>
</dbReference>
<dbReference type="GO" id="GO:0005737">
    <property type="term" value="C:cytoplasm"/>
    <property type="evidence" value="ECO:0007669"/>
    <property type="project" value="UniProtKB-SubCell"/>
</dbReference>
<dbReference type="GO" id="GO:0045900">
    <property type="term" value="P:negative regulation of translational elongation"/>
    <property type="evidence" value="ECO:0007669"/>
    <property type="project" value="UniProtKB-UniRule"/>
</dbReference>
<comment type="similarity">
    <text evidence="1 12">Belongs to the ABC transporter superfamily. ABCF family. Translational throttle EttA subfamily.</text>
</comment>
<dbReference type="OrthoDB" id="831250at2"/>
<feature type="domain" description="ABC transporter" evidence="13">
    <location>
        <begin position="8"/>
        <end position="266"/>
    </location>
</feature>
<dbReference type="NCBIfam" id="TIGR03719">
    <property type="entry name" value="ABC_ABC_ChvD"/>
    <property type="match status" value="1"/>
</dbReference>
<name>A0A514CD08_9BACT</name>
<evidence type="ECO:0000313" key="14">
    <source>
        <dbReference type="EMBL" id="QDH77534.1"/>
    </source>
</evidence>
<comment type="function">
    <text evidence="12">A translation factor that gates the progression of the 70S ribosomal initiation complex (IC, containing tRNA(fMet) in the P-site) into the translation elongation cycle by using a mechanism sensitive to the ATP/ADP ratio. Binds to the 70S ribosome E-site where it modulates the state of the translating ribosome during subunit translocation. ATP hydrolysis probably frees it from the ribosome, which can enter the elongation phase.</text>
</comment>
<dbReference type="GO" id="GO:0006412">
    <property type="term" value="P:translation"/>
    <property type="evidence" value="ECO:0007669"/>
    <property type="project" value="UniProtKB-KW"/>
</dbReference>
<evidence type="ECO:0000256" key="4">
    <source>
        <dbReference type="ARBA" id="ARBA00022730"/>
    </source>
</evidence>